<dbReference type="SUPFAM" id="SSF53335">
    <property type="entry name" value="S-adenosyl-L-methionine-dependent methyltransferases"/>
    <property type="match status" value="1"/>
</dbReference>
<dbReference type="Proteomes" id="UP000754644">
    <property type="component" value="Unassembled WGS sequence"/>
</dbReference>
<comment type="caution">
    <text evidence="2">The sequence shown here is derived from an EMBL/GenBank/DDBJ whole genome shotgun (WGS) entry which is preliminary data.</text>
</comment>
<reference evidence="2" key="1">
    <citation type="submission" date="2020-05" db="EMBL/GenBank/DDBJ databases">
        <title>Sulfur intermediates as new biogeochemical hubs in an aquatic model microbial ecosystem.</title>
        <authorList>
            <person name="Vigneron A."/>
        </authorList>
    </citation>
    <scope>NUCLEOTIDE SEQUENCE</scope>
    <source>
        <strain evidence="2">Bin.250</strain>
    </source>
</reference>
<organism evidence="2 3">
    <name type="scientific">SAR86 cluster bacterium</name>
    <dbReference type="NCBI Taxonomy" id="2030880"/>
    <lineage>
        <taxon>Bacteria</taxon>
        <taxon>Pseudomonadati</taxon>
        <taxon>Pseudomonadota</taxon>
        <taxon>Gammaproteobacteria</taxon>
        <taxon>SAR86 cluster</taxon>
    </lineage>
</organism>
<dbReference type="EMBL" id="JABMOJ010000539">
    <property type="protein sequence ID" value="NQV66574.1"/>
    <property type="molecule type" value="Genomic_DNA"/>
</dbReference>
<sequence>MGLYDKYLLPKLLNLAMKAPEMTRLRRELVPLATGRVLEIGVGSGLNLPFYAQQVHVTGVDPSLELQAYAREIAQDAKLAVEFLAVSAEAIPLADNIFDTAVITWSLCTIPDPDAALREVRRLLKPAGKLIFIEHGESPEANIATWQRRINPTWNKLAGGCHLNRRPDTAMLANGFKFAEMTKGYIPGPKIATYSYRGIATIA</sequence>
<dbReference type="CDD" id="cd02440">
    <property type="entry name" value="AdoMet_MTases"/>
    <property type="match status" value="1"/>
</dbReference>
<keyword evidence="2" id="KW-0489">Methyltransferase</keyword>
<dbReference type="PANTHER" id="PTHR45036">
    <property type="entry name" value="METHYLTRANSFERASE LIKE 7B"/>
    <property type="match status" value="1"/>
</dbReference>
<gene>
    <name evidence="2" type="ORF">HQ497_14535</name>
</gene>
<dbReference type="GO" id="GO:0032259">
    <property type="term" value="P:methylation"/>
    <property type="evidence" value="ECO:0007669"/>
    <property type="project" value="UniProtKB-KW"/>
</dbReference>
<proteinExistence type="predicted"/>
<keyword evidence="2" id="KW-0808">Transferase</keyword>
<dbReference type="InterPro" id="IPR029063">
    <property type="entry name" value="SAM-dependent_MTases_sf"/>
</dbReference>
<dbReference type="AlphaFoldDB" id="A0A972VYD4"/>
<evidence type="ECO:0000313" key="3">
    <source>
        <dbReference type="Proteomes" id="UP000754644"/>
    </source>
</evidence>
<dbReference type="Pfam" id="PF08241">
    <property type="entry name" value="Methyltransf_11"/>
    <property type="match status" value="1"/>
</dbReference>
<dbReference type="Gene3D" id="3.40.50.150">
    <property type="entry name" value="Vaccinia Virus protein VP39"/>
    <property type="match status" value="1"/>
</dbReference>
<evidence type="ECO:0000259" key="1">
    <source>
        <dbReference type="Pfam" id="PF08241"/>
    </source>
</evidence>
<dbReference type="InterPro" id="IPR013216">
    <property type="entry name" value="Methyltransf_11"/>
</dbReference>
<feature type="domain" description="Methyltransferase type 11" evidence="1">
    <location>
        <begin position="38"/>
        <end position="132"/>
    </location>
</feature>
<dbReference type="InterPro" id="IPR052356">
    <property type="entry name" value="Thiol_S-MT"/>
</dbReference>
<dbReference type="PANTHER" id="PTHR45036:SF1">
    <property type="entry name" value="METHYLTRANSFERASE LIKE 7A"/>
    <property type="match status" value="1"/>
</dbReference>
<name>A0A972VYD4_9GAMM</name>
<accession>A0A972VYD4</accession>
<protein>
    <submittedName>
        <fullName evidence="2">Class I SAM-dependent methyltransferase</fullName>
    </submittedName>
</protein>
<dbReference type="GO" id="GO:0008757">
    <property type="term" value="F:S-adenosylmethionine-dependent methyltransferase activity"/>
    <property type="evidence" value="ECO:0007669"/>
    <property type="project" value="InterPro"/>
</dbReference>
<evidence type="ECO:0000313" key="2">
    <source>
        <dbReference type="EMBL" id="NQV66574.1"/>
    </source>
</evidence>